<evidence type="ECO:0000313" key="1">
    <source>
        <dbReference type="EMBL" id="KAK9759426.1"/>
    </source>
</evidence>
<evidence type="ECO:0000313" key="2">
    <source>
        <dbReference type="Proteomes" id="UP001479436"/>
    </source>
</evidence>
<dbReference type="Proteomes" id="UP001479436">
    <property type="component" value="Unassembled WGS sequence"/>
</dbReference>
<protein>
    <submittedName>
        <fullName evidence="1">Uncharacterized protein</fullName>
    </submittedName>
</protein>
<name>A0ABR2WD48_9FUNG</name>
<gene>
    <name evidence="1" type="ORF">K7432_017639</name>
</gene>
<comment type="caution">
    <text evidence="1">The sequence shown here is derived from an EMBL/GenBank/DDBJ whole genome shotgun (WGS) entry which is preliminary data.</text>
</comment>
<accession>A0ABR2WD48</accession>
<sequence length="170" mass="19762">MSGFVAESSVSYDLYSLWMDKVELLTQVYYDAVSDVVGSILPDSKKCFVYEDEDWIVLFFPLIPHNGFVMANLLQRFEHDDETFIHKIILEDLLDEYGDLLPVAVLPDENLSTFLSEYLNVSVYQDFCLDDVTLEDLFHLHIIPPPTTDFPLQKIPLYPILEQQNVDRYD</sequence>
<keyword evidence="2" id="KW-1185">Reference proteome</keyword>
<proteinExistence type="predicted"/>
<reference evidence="1 2" key="1">
    <citation type="submission" date="2023-04" db="EMBL/GenBank/DDBJ databases">
        <title>Genome of Basidiobolus ranarum AG-B5.</title>
        <authorList>
            <person name="Stajich J.E."/>
            <person name="Carter-House D."/>
            <person name="Gryganskyi A."/>
        </authorList>
    </citation>
    <scope>NUCLEOTIDE SEQUENCE [LARGE SCALE GENOMIC DNA]</scope>
    <source>
        <strain evidence="1 2">AG-B5</strain>
    </source>
</reference>
<dbReference type="EMBL" id="JASJQH010004096">
    <property type="protein sequence ID" value="KAK9759426.1"/>
    <property type="molecule type" value="Genomic_DNA"/>
</dbReference>
<organism evidence="1 2">
    <name type="scientific">Basidiobolus ranarum</name>
    <dbReference type="NCBI Taxonomy" id="34480"/>
    <lineage>
        <taxon>Eukaryota</taxon>
        <taxon>Fungi</taxon>
        <taxon>Fungi incertae sedis</taxon>
        <taxon>Zoopagomycota</taxon>
        <taxon>Entomophthoromycotina</taxon>
        <taxon>Basidiobolomycetes</taxon>
        <taxon>Basidiobolales</taxon>
        <taxon>Basidiobolaceae</taxon>
        <taxon>Basidiobolus</taxon>
    </lineage>
</organism>